<comment type="caution">
    <text evidence="1">The sequence shown here is derived from an EMBL/GenBank/DDBJ whole genome shotgun (WGS) entry which is preliminary data.</text>
</comment>
<proteinExistence type="predicted"/>
<name>A0A9P4MEE3_9PEZI</name>
<protein>
    <submittedName>
        <fullName evidence="1">Uncharacterized protein</fullName>
    </submittedName>
</protein>
<dbReference type="Proteomes" id="UP000799439">
    <property type="component" value="Unassembled WGS sequence"/>
</dbReference>
<gene>
    <name evidence="1" type="ORF">K461DRAFT_166314</name>
</gene>
<sequence length="103" mass="11640">MSMRIEIGELRFCRKSRSFYQRKRRRSIVVSVPATSSLFGRMLVAGYRAGTPLMDGKGATERTEAVGSQVAPENSRLDAAQRRQSEVWTSCRCLRTELADRVV</sequence>
<accession>A0A9P4MEE3</accession>
<dbReference type="EMBL" id="ML996088">
    <property type="protein sequence ID" value="KAF2151080.1"/>
    <property type="molecule type" value="Genomic_DNA"/>
</dbReference>
<dbReference type="AlphaFoldDB" id="A0A9P4MEE3"/>
<evidence type="ECO:0000313" key="1">
    <source>
        <dbReference type="EMBL" id="KAF2151080.1"/>
    </source>
</evidence>
<keyword evidence="2" id="KW-1185">Reference proteome</keyword>
<evidence type="ECO:0000313" key="2">
    <source>
        <dbReference type="Proteomes" id="UP000799439"/>
    </source>
</evidence>
<organism evidence="1 2">
    <name type="scientific">Myriangium duriaei CBS 260.36</name>
    <dbReference type="NCBI Taxonomy" id="1168546"/>
    <lineage>
        <taxon>Eukaryota</taxon>
        <taxon>Fungi</taxon>
        <taxon>Dikarya</taxon>
        <taxon>Ascomycota</taxon>
        <taxon>Pezizomycotina</taxon>
        <taxon>Dothideomycetes</taxon>
        <taxon>Dothideomycetidae</taxon>
        <taxon>Myriangiales</taxon>
        <taxon>Myriangiaceae</taxon>
        <taxon>Myriangium</taxon>
    </lineage>
</organism>
<reference evidence="1" key="1">
    <citation type="journal article" date="2020" name="Stud. Mycol.">
        <title>101 Dothideomycetes genomes: a test case for predicting lifestyles and emergence of pathogens.</title>
        <authorList>
            <person name="Haridas S."/>
            <person name="Albert R."/>
            <person name="Binder M."/>
            <person name="Bloem J."/>
            <person name="Labutti K."/>
            <person name="Salamov A."/>
            <person name="Andreopoulos B."/>
            <person name="Baker S."/>
            <person name="Barry K."/>
            <person name="Bills G."/>
            <person name="Bluhm B."/>
            <person name="Cannon C."/>
            <person name="Castanera R."/>
            <person name="Culley D."/>
            <person name="Daum C."/>
            <person name="Ezra D."/>
            <person name="Gonzalez J."/>
            <person name="Henrissat B."/>
            <person name="Kuo A."/>
            <person name="Liang C."/>
            <person name="Lipzen A."/>
            <person name="Lutzoni F."/>
            <person name="Magnuson J."/>
            <person name="Mondo S."/>
            <person name="Nolan M."/>
            <person name="Ohm R."/>
            <person name="Pangilinan J."/>
            <person name="Park H.-J."/>
            <person name="Ramirez L."/>
            <person name="Alfaro M."/>
            <person name="Sun H."/>
            <person name="Tritt A."/>
            <person name="Yoshinaga Y."/>
            <person name="Zwiers L.-H."/>
            <person name="Turgeon B."/>
            <person name="Goodwin S."/>
            <person name="Spatafora J."/>
            <person name="Crous P."/>
            <person name="Grigoriev I."/>
        </authorList>
    </citation>
    <scope>NUCLEOTIDE SEQUENCE</scope>
    <source>
        <strain evidence="1">CBS 260.36</strain>
    </source>
</reference>